<keyword evidence="1" id="KW-0812">Transmembrane</keyword>
<keyword evidence="3" id="KW-1185">Reference proteome</keyword>
<reference evidence="2 3" key="1">
    <citation type="submission" date="2023-11" db="EMBL/GenBank/DDBJ databases">
        <title>Actinomadura monticuli sp. nov., isolated from volcanic ash.</title>
        <authorList>
            <person name="Lee S.D."/>
            <person name="Yang H."/>
            <person name="Kim I.S."/>
        </authorList>
    </citation>
    <scope>NUCLEOTIDE SEQUENCE [LARGE SCALE GENOMIC DNA]</scope>
    <source>
        <strain evidence="2 3">DLS-62</strain>
    </source>
</reference>
<comment type="caution">
    <text evidence="2">The sequence shown here is derived from an EMBL/GenBank/DDBJ whole genome shotgun (WGS) entry which is preliminary data.</text>
</comment>
<evidence type="ECO:0000256" key="1">
    <source>
        <dbReference type="SAM" id="Phobius"/>
    </source>
</evidence>
<sequence>MEFQDEVTGGSKSRLRKSLEVIGVVAGVVGAIAGVVALKPVLLDDDSAKQAGGASGFVFVDPRPGTVTRVSCTFEVHGVGTPPSGKSLAVANQESNERLYFESLVKVEQGEWSAAIGLGTSKTKPGTRFHRKD</sequence>
<organism evidence="2 3">
    <name type="scientific">Actinomadura monticuli</name>
    <dbReference type="NCBI Taxonomy" id="3097367"/>
    <lineage>
        <taxon>Bacteria</taxon>
        <taxon>Bacillati</taxon>
        <taxon>Actinomycetota</taxon>
        <taxon>Actinomycetes</taxon>
        <taxon>Streptosporangiales</taxon>
        <taxon>Thermomonosporaceae</taxon>
        <taxon>Actinomadura</taxon>
    </lineage>
</organism>
<name>A0ABV4QN26_9ACTN</name>
<protein>
    <submittedName>
        <fullName evidence="2">Uncharacterized protein</fullName>
    </submittedName>
</protein>
<proteinExistence type="predicted"/>
<evidence type="ECO:0000313" key="3">
    <source>
        <dbReference type="Proteomes" id="UP001569963"/>
    </source>
</evidence>
<keyword evidence="1" id="KW-1133">Transmembrane helix</keyword>
<dbReference type="Proteomes" id="UP001569963">
    <property type="component" value="Unassembled WGS sequence"/>
</dbReference>
<keyword evidence="1" id="KW-0472">Membrane</keyword>
<evidence type="ECO:0000313" key="2">
    <source>
        <dbReference type="EMBL" id="MFA1544571.1"/>
    </source>
</evidence>
<dbReference type="RefSeq" id="WP_371955110.1">
    <property type="nucleotide sequence ID" value="NZ_JAXCEI010000034.1"/>
</dbReference>
<accession>A0ABV4QN26</accession>
<gene>
    <name evidence="2" type="ORF">SM611_37090</name>
</gene>
<dbReference type="EMBL" id="JAXCEI010000034">
    <property type="protein sequence ID" value="MFA1544571.1"/>
    <property type="molecule type" value="Genomic_DNA"/>
</dbReference>
<feature type="transmembrane region" description="Helical" evidence="1">
    <location>
        <begin position="21"/>
        <end position="42"/>
    </location>
</feature>